<dbReference type="EMBL" id="UINC01229807">
    <property type="protein sequence ID" value="SVE61675.1"/>
    <property type="molecule type" value="Genomic_DNA"/>
</dbReference>
<proteinExistence type="predicted"/>
<dbReference type="AlphaFoldDB" id="A0A383EZN7"/>
<sequence>MAIVLRHICKPSVKKKQFTWLASLLMKEIEFLTQ</sequence>
<accession>A0A383EZN7</accession>
<protein>
    <submittedName>
        <fullName evidence="1">Uncharacterized protein</fullName>
    </submittedName>
</protein>
<evidence type="ECO:0000313" key="1">
    <source>
        <dbReference type="EMBL" id="SVE61675.1"/>
    </source>
</evidence>
<organism evidence="1">
    <name type="scientific">marine metagenome</name>
    <dbReference type="NCBI Taxonomy" id="408172"/>
    <lineage>
        <taxon>unclassified sequences</taxon>
        <taxon>metagenomes</taxon>
        <taxon>ecological metagenomes</taxon>
    </lineage>
</organism>
<name>A0A383EZN7_9ZZZZ</name>
<reference evidence="1" key="1">
    <citation type="submission" date="2018-05" db="EMBL/GenBank/DDBJ databases">
        <authorList>
            <person name="Lanie J.A."/>
            <person name="Ng W.-L."/>
            <person name="Kazmierczak K.M."/>
            <person name="Andrzejewski T.M."/>
            <person name="Davidsen T.M."/>
            <person name="Wayne K.J."/>
            <person name="Tettelin H."/>
            <person name="Glass J.I."/>
            <person name="Rusch D."/>
            <person name="Podicherti R."/>
            <person name="Tsui H.-C.T."/>
            <person name="Winkler M.E."/>
        </authorList>
    </citation>
    <scope>NUCLEOTIDE SEQUENCE</scope>
</reference>
<gene>
    <name evidence="1" type="ORF">METZ01_LOCUS514529</name>
</gene>